<feature type="non-terminal residue" evidence="1">
    <location>
        <position position="1"/>
    </location>
</feature>
<gene>
    <name evidence="1" type="ORF">PEVE_00026045</name>
</gene>
<reference evidence="1 2" key="1">
    <citation type="submission" date="2022-05" db="EMBL/GenBank/DDBJ databases">
        <authorList>
            <consortium name="Genoscope - CEA"/>
            <person name="William W."/>
        </authorList>
    </citation>
    <scope>NUCLEOTIDE SEQUENCE [LARGE SCALE GENOMIC DNA]</scope>
</reference>
<keyword evidence="2" id="KW-1185">Reference proteome</keyword>
<evidence type="ECO:0008006" key="3">
    <source>
        <dbReference type="Google" id="ProtNLM"/>
    </source>
</evidence>
<dbReference type="Gene3D" id="2.60.120.290">
    <property type="entry name" value="Spermadhesin, CUB domain"/>
    <property type="match status" value="1"/>
</dbReference>
<sequence>LDLVYCRESFSCKQCYNRALYKMSMRVRIFVGLIVVSVWTVEVVNSEACFFAVNESSGFISSSETNNYKRCTWIITAPSNQTIKLIFTTFRSSAYFWN</sequence>
<dbReference type="SUPFAM" id="SSF49854">
    <property type="entry name" value="Spermadhesin, CUB domain"/>
    <property type="match status" value="1"/>
</dbReference>
<name>A0ABN8SPJ3_9CNID</name>
<dbReference type="EMBL" id="CALNXI010003511">
    <property type="protein sequence ID" value="CAH3193526.1"/>
    <property type="molecule type" value="Genomic_DNA"/>
</dbReference>
<dbReference type="Proteomes" id="UP001159427">
    <property type="component" value="Unassembled WGS sequence"/>
</dbReference>
<dbReference type="InterPro" id="IPR035914">
    <property type="entry name" value="Sperma_CUB_dom_sf"/>
</dbReference>
<protein>
    <recommendedName>
        <fullName evidence="3">CUB domain-containing protein</fullName>
    </recommendedName>
</protein>
<evidence type="ECO:0000313" key="1">
    <source>
        <dbReference type="EMBL" id="CAH3193526.1"/>
    </source>
</evidence>
<accession>A0ABN8SPJ3</accession>
<evidence type="ECO:0000313" key="2">
    <source>
        <dbReference type="Proteomes" id="UP001159427"/>
    </source>
</evidence>
<organism evidence="1 2">
    <name type="scientific">Porites evermanni</name>
    <dbReference type="NCBI Taxonomy" id="104178"/>
    <lineage>
        <taxon>Eukaryota</taxon>
        <taxon>Metazoa</taxon>
        <taxon>Cnidaria</taxon>
        <taxon>Anthozoa</taxon>
        <taxon>Hexacorallia</taxon>
        <taxon>Scleractinia</taxon>
        <taxon>Fungiina</taxon>
        <taxon>Poritidae</taxon>
        <taxon>Porites</taxon>
    </lineage>
</organism>
<comment type="caution">
    <text evidence="1">The sequence shown here is derived from an EMBL/GenBank/DDBJ whole genome shotgun (WGS) entry which is preliminary data.</text>
</comment>
<proteinExistence type="predicted"/>
<feature type="non-terminal residue" evidence="1">
    <location>
        <position position="98"/>
    </location>
</feature>